<gene>
    <name evidence="1" type="ORF">L3Q82_007424</name>
</gene>
<proteinExistence type="predicted"/>
<accession>A0ACB8WTZ4</accession>
<dbReference type="EMBL" id="CM041536">
    <property type="protein sequence ID" value="KAI3370918.1"/>
    <property type="molecule type" value="Genomic_DNA"/>
</dbReference>
<name>A0ACB8WTZ4_9TELE</name>
<reference evidence="1" key="1">
    <citation type="submission" date="2022-04" db="EMBL/GenBank/DDBJ databases">
        <title>Jade perch genome.</title>
        <authorList>
            <person name="Chao B."/>
        </authorList>
    </citation>
    <scope>NUCLEOTIDE SEQUENCE</scope>
    <source>
        <strain evidence="1">CB-2022</strain>
    </source>
</reference>
<sequence>MNTLLPGPTLGSTLLGVLLRFREYPFAVSSDIKGMFHQVRLLPEDKPFLRFLWRDMDLSSLPECLRMAGVDNLLQSFTSESEAKHLVNKLQQLLLSGGFELRQWATNAPEIIKHMPPESISASSELWLSMDGAEPLERTLGLLWHCMLDTITYRLRHTEHPAPTMRIIGLLIPYTTRAKILVQRFWSKKRDWDDPQLPSDLLQLWHAWKSELNQLPAISLSRCYIHPKTDISNCIQSIHIFSDVSEKAYSSVAYLRTVDQSGEIQVAFLAARSRVDPVRQQSIPRLELCAAHTGAQLAAVLKKELTLHISSITYWTDSTMVLNWLQSQSWSYKVFVGTRVADIQELTEGCPWRCVKSEENPADDITRGLTVL</sequence>
<evidence type="ECO:0000313" key="2">
    <source>
        <dbReference type="Proteomes" id="UP000831701"/>
    </source>
</evidence>
<organism evidence="1 2">
    <name type="scientific">Scortum barcoo</name>
    <name type="common">barcoo grunter</name>
    <dbReference type="NCBI Taxonomy" id="214431"/>
    <lineage>
        <taxon>Eukaryota</taxon>
        <taxon>Metazoa</taxon>
        <taxon>Chordata</taxon>
        <taxon>Craniata</taxon>
        <taxon>Vertebrata</taxon>
        <taxon>Euteleostomi</taxon>
        <taxon>Actinopterygii</taxon>
        <taxon>Neopterygii</taxon>
        <taxon>Teleostei</taxon>
        <taxon>Neoteleostei</taxon>
        <taxon>Acanthomorphata</taxon>
        <taxon>Eupercaria</taxon>
        <taxon>Centrarchiformes</taxon>
        <taxon>Terapontoidei</taxon>
        <taxon>Terapontidae</taxon>
        <taxon>Scortum</taxon>
    </lineage>
</organism>
<comment type="caution">
    <text evidence="1">The sequence shown here is derived from an EMBL/GenBank/DDBJ whole genome shotgun (WGS) entry which is preliminary data.</text>
</comment>
<evidence type="ECO:0000313" key="1">
    <source>
        <dbReference type="EMBL" id="KAI3370918.1"/>
    </source>
</evidence>
<protein>
    <submittedName>
        <fullName evidence="1">Uncharacterized protein</fullName>
    </submittedName>
</protein>
<dbReference type="Proteomes" id="UP000831701">
    <property type="component" value="Chromosome 6"/>
</dbReference>
<keyword evidence="2" id="KW-1185">Reference proteome</keyword>